<evidence type="ECO:0000256" key="4">
    <source>
        <dbReference type="ARBA" id="ARBA00022833"/>
    </source>
</evidence>
<dbReference type="Gene3D" id="3.90.180.10">
    <property type="entry name" value="Medium-chain alcohol dehydrogenases, catalytic domain"/>
    <property type="match status" value="1"/>
</dbReference>
<dbReference type="CDD" id="cd08278">
    <property type="entry name" value="benzyl_alcohol_DH"/>
    <property type="match status" value="1"/>
</dbReference>
<keyword evidence="9" id="KW-1185">Reference proteome</keyword>
<gene>
    <name evidence="8" type="ORF">HCN51_51230</name>
</gene>
<evidence type="ECO:0000313" key="8">
    <source>
        <dbReference type="EMBL" id="NJP97710.1"/>
    </source>
</evidence>
<proteinExistence type="inferred from homology"/>
<dbReference type="RefSeq" id="WP_168020347.1">
    <property type="nucleotide sequence ID" value="NZ_JAATEP010000072.1"/>
</dbReference>
<reference evidence="8 9" key="1">
    <citation type="submission" date="2020-03" db="EMBL/GenBank/DDBJ databases">
        <title>WGS of actinomycetes isolated from Thailand.</title>
        <authorList>
            <person name="Thawai C."/>
        </authorList>
    </citation>
    <scope>NUCLEOTIDE SEQUENCE [LARGE SCALE GENOMIC DNA]</scope>
    <source>
        <strain evidence="8 9">FMUSA5-5</strain>
    </source>
</reference>
<accession>A0ABX1BJ25</accession>
<evidence type="ECO:0000256" key="1">
    <source>
        <dbReference type="ARBA" id="ARBA00001947"/>
    </source>
</evidence>
<comment type="similarity">
    <text evidence="2 6">Belongs to the zinc-containing alcohol dehydrogenase family.</text>
</comment>
<dbReference type="SMART" id="SM00829">
    <property type="entry name" value="PKS_ER"/>
    <property type="match status" value="1"/>
</dbReference>
<organism evidence="8 9">
    <name type="scientific">Nonomuraea composti</name>
    <dbReference type="NCBI Taxonomy" id="2720023"/>
    <lineage>
        <taxon>Bacteria</taxon>
        <taxon>Bacillati</taxon>
        <taxon>Actinomycetota</taxon>
        <taxon>Actinomycetes</taxon>
        <taxon>Streptosporangiales</taxon>
        <taxon>Streptosporangiaceae</taxon>
        <taxon>Nonomuraea</taxon>
    </lineage>
</organism>
<dbReference type="Pfam" id="PF00107">
    <property type="entry name" value="ADH_zinc_N"/>
    <property type="match status" value="1"/>
</dbReference>
<dbReference type="InterPro" id="IPR013154">
    <property type="entry name" value="ADH-like_N"/>
</dbReference>
<feature type="domain" description="Enoyl reductase (ER)" evidence="7">
    <location>
        <begin position="15"/>
        <end position="360"/>
    </location>
</feature>
<dbReference type="InterPro" id="IPR036291">
    <property type="entry name" value="NAD(P)-bd_dom_sf"/>
</dbReference>
<dbReference type="PROSITE" id="PS00059">
    <property type="entry name" value="ADH_ZINC"/>
    <property type="match status" value="1"/>
</dbReference>
<name>A0ABX1BJ25_9ACTN</name>
<keyword evidence="5" id="KW-0560">Oxidoreductase</keyword>
<evidence type="ECO:0000259" key="7">
    <source>
        <dbReference type="SMART" id="SM00829"/>
    </source>
</evidence>
<keyword evidence="3 6" id="KW-0479">Metal-binding</keyword>
<dbReference type="EMBL" id="JAATEP010000072">
    <property type="protein sequence ID" value="NJP97710.1"/>
    <property type="molecule type" value="Genomic_DNA"/>
</dbReference>
<evidence type="ECO:0000256" key="3">
    <source>
        <dbReference type="ARBA" id="ARBA00022723"/>
    </source>
</evidence>
<evidence type="ECO:0000313" key="9">
    <source>
        <dbReference type="Proteomes" id="UP000696294"/>
    </source>
</evidence>
<dbReference type="InterPro" id="IPR011032">
    <property type="entry name" value="GroES-like_sf"/>
</dbReference>
<keyword evidence="4 6" id="KW-0862">Zinc</keyword>
<evidence type="ECO:0000256" key="5">
    <source>
        <dbReference type="ARBA" id="ARBA00023002"/>
    </source>
</evidence>
<dbReference type="SUPFAM" id="SSF50129">
    <property type="entry name" value="GroES-like"/>
    <property type="match status" value="1"/>
</dbReference>
<comment type="cofactor">
    <cofactor evidence="1 6">
        <name>Zn(2+)</name>
        <dbReference type="ChEBI" id="CHEBI:29105"/>
    </cofactor>
</comment>
<dbReference type="SUPFAM" id="SSF51735">
    <property type="entry name" value="NAD(P)-binding Rossmann-fold domains"/>
    <property type="match status" value="1"/>
</dbReference>
<sequence length="362" mass="37439">MHIKAAVLRAHDAPHRIEDLDLGDPGMGEVRVRIAGAGLCHTDLLPRVPDYPAQRPLILGHEGSGVVEEVGPAVTGLRSGDHVVLSYDSCRSCATCLAGHPAYCATFFPRNLTGGGVDGPSPVRDREGQQVAARWFGQSSFATHALVASRNVVKVAKDLPLELLGPLGCGIQTGAGTVLLALQVAAGSSVIVFGTGAVGLSAIMAAHLAGAATIVAVDVNPARLDLARELGATHAFDGAHDGLPAMLEKVSGGAHYTIDTTGSPAVIATAVGALRPTGTCGLVGAPQGDVVLDSRVLMAGRNLRGISEGDAVPQVFIPMLIGLWRQGRFPFDKLIKTFPLDRINEAERATVTGEVVKPVLLP</sequence>
<dbReference type="InterPro" id="IPR020843">
    <property type="entry name" value="ER"/>
</dbReference>
<dbReference type="PANTHER" id="PTHR43350">
    <property type="entry name" value="NAD-DEPENDENT ALCOHOL DEHYDROGENASE"/>
    <property type="match status" value="1"/>
</dbReference>
<protein>
    <submittedName>
        <fullName evidence="8">NAD(P)-dependent alcohol dehydrogenase</fullName>
    </submittedName>
</protein>
<dbReference type="Proteomes" id="UP000696294">
    <property type="component" value="Unassembled WGS sequence"/>
</dbReference>
<dbReference type="Pfam" id="PF08240">
    <property type="entry name" value="ADH_N"/>
    <property type="match status" value="1"/>
</dbReference>
<dbReference type="InterPro" id="IPR002328">
    <property type="entry name" value="ADH_Zn_CS"/>
</dbReference>
<evidence type="ECO:0000256" key="6">
    <source>
        <dbReference type="RuleBase" id="RU361277"/>
    </source>
</evidence>
<dbReference type="Gene3D" id="3.40.50.720">
    <property type="entry name" value="NAD(P)-binding Rossmann-like Domain"/>
    <property type="match status" value="1"/>
</dbReference>
<comment type="caution">
    <text evidence="8">The sequence shown here is derived from an EMBL/GenBank/DDBJ whole genome shotgun (WGS) entry which is preliminary data.</text>
</comment>
<dbReference type="InterPro" id="IPR013149">
    <property type="entry name" value="ADH-like_C"/>
</dbReference>
<dbReference type="PANTHER" id="PTHR43350:SF21">
    <property type="entry name" value="S-NITROSOMYCOTHIOL REDUCTASE MSCR"/>
    <property type="match status" value="1"/>
</dbReference>
<evidence type="ECO:0000256" key="2">
    <source>
        <dbReference type="ARBA" id="ARBA00008072"/>
    </source>
</evidence>